<dbReference type="GO" id="GO:0016787">
    <property type="term" value="F:hydrolase activity"/>
    <property type="evidence" value="ECO:0007669"/>
    <property type="project" value="InterPro"/>
</dbReference>
<name>A0A133UTW3_9EURY</name>
<dbReference type="PATRIC" id="fig|1698268.3.peg.688"/>
<proteinExistence type="predicted"/>
<dbReference type="PANTHER" id="PTHR39323">
    <property type="entry name" value="BLR1149 PROTEIN"/>
    <property type="match status" value="1"/>
</dbReference>
<evidence type="ECO:0000259" key="1">
    <source>
        <dbReference type="Pfam" id="PF00149"/>
    </source>
</evidence>
<dbReference type="Pfam" id="PF00149">
    <property type="entry name" value="Metallophos"/>
    <property type="match status" value="1"/>
</dbReference>
<accession>A0A133UTW3</accession>
<evidence type="ECO:0000313" key="3">
    <source>
        <dbReference type="Proteomes" id="UP000070414"/>
    </source>
</evidence>
<dbReference type="PIRSF" id="PIRSF000887">
    <property type="entry name" value="Pesterase_MJ0037"/>
    <property type="match status" value="1"/>
</dbReference>
<dbReference type="PANTHER" id="PTHR39323:SF1">
    <property type="entry name" value="BLR1149 PROTEIN"/>
    <property type="match status" value="1"/>
</dbReference>
<dbReference type="InterPro" id="IPR024173">
    <property type="entry name" value="Pesterase_MJ0037-like"/>
</dbReference>
<keyword evidence="3" id="KW-1185">Reference proteome</keyword>
<reference evidence="2 3" key="1">
    <citation type="journal article" date="2016" name="Sci. Rep.">
        <title>Metabolic traits of an uncultured archaeal lineage -MSBL1- from brine pools of the Red Sea.</title>
        <authorList>
            <person name="Mwirichia R."/>
            <person name="Alam I."/>
            <person name="Rashid M."/>
            <person name="Vinu M."/>
            <person name="Ba-Alawi W."/>
            <person name="Anthony Kamau A."/>
            <person name="Kamanda Ngugi D."/>
            <person name="Goker M."/>
            <person name="Klenk H.P."/>
            <person name="Bajic V."/>
            <person name="Stingl U."/>
        </authorList>
    </citation>
    <scope>NUCLEOTIDE SEQUENCE [LARGE SCALE GENOMIC DNA]</scope>
    <source>
        <strain evidence="2">SCGC-AAA259I14</strain>
    </source>
</reference>
<comment type="caution">
    <text evidence="2">The sequence shown here is derived from an EMBL/GenBank/DDBJ whole genome shotgun (WGS) entry which is preliminary data.</text>
</comment>
<feature type="domain" description="Calcineurin-like phosphoesterase" evidence="1">
    <location>
        <begin position="20"/>
        <end position="160"/>
    </location>
</feature>
<dbReference type="Gene3D" id="3.60.21.10">
    <property type="match status" value="1"/>
</dbReference>
<organism evidence="2 3">
    <name type="scientific">candidate division MSBL1 archaeon SCGC-AAA259I14</name>
    <dbReference type="NCBI Taxonomy" id="1698268"/>
    <lineage>
        <taxon>Archaea</taxon>
        <taxon>Methanobacteriati</taxon>
        <taxon>Methanobacteriota</taxon>
        <taxon>candidate division MSBL1</taxon>
    </lineage>
</organism>
<evidence type="ECO:0000313" key="2">
    <source>
        <dbReference type="EMBL" id="KXA97645.1"/>
    </source>
</evidence>
<dbReference type="EMBL" id="LHXS01000006">
    <property type="protein sequence ID" value="KXA97645.1"/>
    <property type="molecule type" value="Genomic_DNA"/>
</dbReference>
<protein>
    <recommendedName>
        <fullName evidence="1">Calcineurin-like phosphoesterase domain-containing protein</fullName>
    </recommendedName>
</protein>
<dbReference type="CDD" id="cd07391">
    <property type="entry name" value="MPP_PF1019"/>
    <property type="match status" value="1"/>
</dbReference>
<dbReference type="AlphaFoldDB" id="A0A133UTW3"/>
<dbReference type="InterPro" id="IPR004843">
    <property type="entry name" value="Calcineurin-like_PHP"/>
</dbReference>
<dbReference type="Proteomes" id="UP000070414">
    <property type="component" value="Unassembled WGS sequence"/>
</dbReference>
<sequence length="257" mass="28850">MEIFPIQDTPALLINFEDERILVVADIHLGLSAELANKGIEIPSQIPDVQERLSEIISDEKIDRLFFLGDLKHNVPVTSWEEWEKIPDFLANLSKKVKIEIIPGNHDGDIEGLIPRDVILHESKGTTIAKGKIGLIHGHAWPDPELFETEKLIMGHNHPTIEFKDKLGVRAKEPAWIKGSMKPENLPERLKGKIKEKTPEIIILPAFSKLVGGGAINKEMPEKLLGPFFKADVIELEEAEVHLLDGTFLGKIRDLKN</sequence>
<dbReference type="InterPro" id="IPR029052">
    <property type="entry name" value="Metallo-depent_PP-like"/>
</dbReference>
<dbReference type="SUPFAM" id="SSF56300">
    <property type="entry name" value="Metallo-dependent phosphatases"/>
    <property type="match status" value="1"/>
</dbReference>
<gene>
    <name evidence="2" type="ORF">AKJ38_00610</name>
</gene>